<dbReference type="InterPro" id="IPR027417">
    <property type="entry name" value="P-loop_NTPase"/>
</dbReference>
<dbReference type="AlphaFoldDB" id="A0AAN9IGZ8"/>
<comment type="function">
    <text evidence="3">May be involved in cooperative interactions with calmodulins or calmodulin-like proteins. Recruits calmodulin proteins to microtubules, thus being a potential scaffold in cellular signaling and trafficking. May associate with nucleic acids and regulate gene expression at the transcriptional or post-transcriptional level.</text>
</comment>
<accession>A0AAN9IGZ8</accession>
<dbReference type="PANTHER" id="PTHR32295:SF108">
    <property type="entry name" value="PROTEIN IQ-DOMAIN 20"/>
    <property type="match status" value="1"/>
</dbReference>
<dbReference type="Pfam" id="PF00612">
    <property type="entry name" value="IQ"/>
    <property type="match status" value="2"/>
</dbReference>
<gene>
    <name evidence="4" type="ORF">RIF29_18011</name>
</gene>
<comment type="caution">
    <text evidence="4">The sequence shown here is derived from an EMBL/GenBank/DDBJ whole genome shotgun (WGS) entry which is preliminary data.</text>
</comment>
<evidence type="ECO:0000256" key="2">
    <source>
        <dbReference type="ARBA" id="ARBA00024341"/>
    </source>
</evidence>
<dbReference type="PROSITE" id="PS50096">
    <property type="entry name" value="IQ"/>
    <property type="match status" value="2"/>
</dbReference>
<keyword evidence="1" id="KW-0112">Calmodulin-binding</keyword>
<proteinExistence type="inferred from homology"/>
<keyword evidence="5" id="KW-1185">Reference proteome</keyword>
<reference evidence="4 5" key="1">
    <citation type="submission" date="2024-01" db="EMBL/GenBank/DDBJ databases">
        <title>The genomes of 5 underutilized Papilionoideae crops provide insights into root nodulation and disease resistanc.</title>
        <authorList>
            <person name="Yuan L."/>
        </authorList>
    </citation>
    <scope>NUCLEOTIDE SEQUENCE [LARGE SCALE GENOMIC DNA]</scope>
    <source>
        <strain evidence="4">ZHUSHIDOU_FW_LH</strain>
        <tissue evidence="4">Leaf</tissue>
    </source>
</reference>
<dbReference type="SMART" id="SM00015">
    <property type="entry name" value="IQ"/>
    <property type="match status" value="2"/>
</dbReference>
<dbReference type="GO" id="GO:0005516">
    <property type="term" value="F:calmodulin binding"/>
    <property type="evidence" value="ECO:0007669"/>
    <property type="project" value="UniProtKB-KW"/>
</dbReference>
<dbReference type="SUPFAM" id="SSF52540">
    <property type="entry name" value="P-loop containing nucleoside triphosphate hydrolases"/>
    <property type="match status" value="1"/>
</dbReference>
<dbReference type="InterPro" id="IPR000048">
    <property type="entry name" value="IQ_motif_EF-hand-BS"/>
</dbReference>
<name>A0AAN9IGZ8_CROPI</name>
<evidence type="ECO:0000313" key="5">
    <source>
        <dbReference type="Proteomes" id="UP001372338"/>
    </source>
</evidence>
<comment type="similarity">
    <text evidence="2">Belongs to the IQD family.</text>
</comment>
<sequence length="140" mass="15996">MGASQRWLRIVRRKLLRSSNKKDLDILPRTSICTNQSNEAMLNKNEATTTVEEDFNSLPIQLKTSTTVEDVAAIKIQAYFRGHLARRAYRALKSLVKLQALARGVFVRKQSQIAMQCMNAIVRLQVRVRARQLLGSFNNH</sequence>
<evidence type="ECO:0000256" key="3">
    <source>
        <dbReference type="ARBA" id="ARBA00045534"/>
    </source>
</evidence>
<protein>
    <submittedName>
        <fullName evidence="4">Uncharacterized protein</fullName>
    </submittedName>
</protein>
<dbReference type="Gene3D" id="1.20.5.190">
    <property type="match status" value="1"/>
</dbReference>
<organism evidence="4 5">
    <name type="scientific">Crotalaria pallida</name>
    <name type="common">Smooth rattlebox</name>
    <name type="synonym">Crotalaria striata</name>
    <dbReference type="NCBI Taxonomy" id="3830"/>
    <lineage>
        <taxon>Eukaryota</taxon>
        <taxon>Viridiplantae</taxon>
        <taxon>Streptophyta</taxon>
        <taxon>Embryophyta</taxon>
        <taxon>Tracheophyta</taxon>
        <taxon>Spermatophyta</taxon>
        <taxon>Magnoliopsida</taxon>
        <taxon>eudicotyledons</taxon>
        <taxon>Gunneridae</taxon>
        <taxon>Pentapetalae</taxon>
        <taxon>rosids</taxon>
        <taxon>fabids</taxon>
        <taxon>Fabales</taxon>
        <taxon>Fabaceae</taxon>
        <taxon>Papilionoideae</taxon>
        <taxon>50 kb inversion clade</taxon>
        <taxon>genistoids sensu lato</taxon>
        <taxon>core genistoids</taxon>
        <taxon>Crotalarieae</taxon>
        <taxon>Crotalaria</taxon>
    </lineage>
</organism>
<dbReference type="Proteomes" id="UP001372338">
    <property type="component" value="Unassembled WGS sequence"/>
</dbReference>
<evidence type="ECO:0000313" key="4">
    <source>
        <dbReference type="EMBL" id="KAK7276865.1"/>
    </source>
</evidence>
<evidence type="ECO:0000256" key="1">
    <source>
        <dbReference type="ARBA" id="ARBA00022860"/>
    </source>
</evidence>
<dbReference type="EMBL" id="JAYWIO010000003">
    <property type="protein sequence ID" value="KAK7276865.1"/>
    <property type="molecule type" value="Genomic_DNA"/>
</dbReference>
<dbReference type="PANTHER" id="PTHR32295">
    <property type="entry name" value="IQ-DOMAIN 5-RELATED"/>
    <property type="match status" value="1"/>
</dbReference>